<name>A0A4V1CEL8_9CORY</name>
<dbReference type="AlphaFoldDB" id="A0A4V1CEL8"/>
<reference evidence="1 2" key="1">
    <citation type="submission" date="2019-04" db="EMBL/GenBank/DDBJ databases">
        <title>Corynebacterium endometrii sp. nov., isolated from the uterus of a cow with endometritis.</title>
        <authorList>
            <person name="Ballas P."/>
            <person name="Ruckert C."/>
            <person name="Wagener K."/>
            <person name="Drillich M."/>
            <person name="Kaempfer P."/>
            <person name="Busse H.-J."/>
            <person name="Ehling-Schulz M."/>
        </authorList>
    </citation>
    <scope>NUCLEOTIDE SEQUENCE [LARGE SCALE GENOMIC DNA]</scope>
    <source>
        <strain evidence="1 2">LMM-1653</strain>
    </source>
</reference>
<keyword evidence="2" id="KW-1185">Reference proteome</keyword>
<sequence length="150" mass="16114">MTTALIVIACVALTCVVLWAYFTAQRLNSLHIRTDAALAALESALNRRAAVTAALFPAHAGLARQVEAIALKQGDIERRAQAEARLSAAVADGLAGVPANLIDADVRVKLAHRFYNEAVSDTRALRLRPVVRFLRLGGTAPLPDFFELQA</sequence>
<accession>A0A4V1CEL8</accession>
<protein>
    <recommendedName>
        <fullName evidence="3">LemA family protein</fullName>
    </recommendedName>
</protein>
<dbReference type="RefSeq" id="WP_136141282.1">
    <property type="nucleotide sequence ID" value="NZ_CP039247.1"/>
</dbReference>
<dbReference type="Proteomes" id="UP000296352">
    <property type="component" value="Chromosome"/>
</dbReference>
<evidence type="ECO:0000313" key="1">
    <source>
        <dbReference type="EMBL" id="QCB28558.1"/>
    </source>
</evidence>
<organism evidence="1 2">
    <name type="scientific">Corynebacterium endometrii</name>
    <dbReference type="NCBI Taxonomy" id="2488819"/>
    <lineage>
        <taxon>Bacteria</taxon>
        <taxon>Bacillati</taxon>
        <taxon>Actinomycetota</taxon>
        <taxon>Actinomycetes</taxon>
        <taxon>Mycobacteriales</taxon>
        <taxon>Corynebacteriaceae</taxon>
        <taxon>Corynebacterium</taxon>
    </lineage>
</organism>
<evidence type="ECO:0000313" key="2">
    <source>
        <dbReference type="Proteomes" id="UP000296352"/>
    </source>
</evidence>
<dbReference type="EMBL" id="CP039247">
    <property type="protein sequence ID" value="QCB28558.1"/>
    <property type="molecule type" value="Genomic_DNA"/>
</dbReference>
<evidence type="ECO:0008006" key="3">
    <source>
        <dbReference type="Google" id="ProtNLM"/>
    </source>
</evidence>
<dbReference type="OrthoDB" id="3214694at2"/>
<gene>
    <name evidence="1" type="ORF">CENDO_06395</name>
</gene>
<dbReference type="KEGG" id="cee:CENDO_06395"/>
<proteinExistence type="predicted"/>